<feature type="transmembrane region" description="Helical" evidence="1">
    <location>
        <begin position="21"/>
        <end position="42"/>
    </location>
</feature>
<feature type="transmembrane region" description="Helical" evidence="1">
    <location>
        <begin position="62"/>
        <end position="82"/>
    </location>
</feature>
<dbReference type="PANTHER" id="PTHR40465">
    <property type="entry name" value="CHROMOSOME 1, WHOLE GENOME SHOTGUN SEQUENCE"/>
    <property type="match status" value="1"/>
</dbReference>
<dbReference type="OrthoDB" id="3053835at2759"/>
<gene>
    <name evidence="2" type="ORF">BDN70DRAFT_783077</name>
</gene>
<accession>A0A9P6CLV4</accession>
<proteinExistence type="predicted"/>
<feature type="non-terminal residue" evidence="2">
    <location>
        <position position="99"/>
    </location>
</feature>
<evidence type="ECO:0000256" key="1">
    <source>
        <dbReference type="SAM" id="Phobius"/>
    </source>
</evidence>
<dbReference type="Proteomes" id="UP000807469">
    <property type="component" value="Unassembled WGS sequence"/>
</dbReference>
<dbReference type="PANTHER" id="PTHR40465:SF1">
    <property type="entry name" value="DUF6534 DOMAIN-CONTAINING PROTEIN"/>
    <property type="match status" value="1"/>
</dbReference>
<sequence length="99" mass="11151">ILNWGLFGVLSIQVWYTKDRPLLKTLVFGIYILDIIKTVLLTQTAWNMLVKGFGKIESLDEVGTTFISVCLLSGIGASFYAWRIMIISERKIIPAVICI</sequence>
<organism evidence="2 3">
    <name type="scientific">Pholiota conissans</name>
    <dbReference type="NCBI Taxonomy" id="109636"/>
    <lineage>
        <taxon>Eukaryota</taxon>
        <taxon>Fungi</taxon>
        <taxon>Dikarya</taxon>
        <taxon>Basidiomycota</taxon>
        <taxon>Agaricomycotina</taxon>
        <taxon>Agaricomycetes</taxon>
        <taxon>Agaricomycetidae</taxon>
        <taxon>Agaricales</taxon>
        <taxon>Agaricineae</taxon>
        <taxon>Strophariaceae</taxon>
        <taxon>Pholiota</taxon>
    </lineage>
</organism>
<feature type="non-terminal residue" evidence="2">
    <location>
        <position position="1"/>
    </location>
</feature>
<dbReference type="AlphaFoldDB" id="A0A9P6CLV4"/>
<evidence type="ECO:0000313" key="3">
    <source>
        <dbReference type="Proteomes" id="UP000807469"/>
    </source>
</evidence>
<dbReference type="EMBL" id="MU155771">
    <property type="protein sequence ID" value="KAF9471052.1"/>
    <property type="molecule type" value="Genomic_DNA"/>
</dbReference>
<comment type="caution">
    <text evidence="2">The sequence shown here is derived from an EMBL/GenBank/DDBJ whole genome shotgun (WGS) entry which is preliminary data.</text>
</comment>
<reference evidence="2" key="1">
    <citation type="submission" date="2020-11" db="EMBL/GenBank/DDBJ databases">
        <authorList>
            <consortium name="DOE Joint Genome Institute"/>
            <person name="Ahrendt S."/>
            <person name="Riley R."/>
            <person name="Andreopoulos W."/>
            <person name="Labutti K."/>
            <person name="Pangilinan J."/>
            <person name="Ruiz-Duenas F.J."/>
            <person name="Barrasa J.M."/>
            <person name="Sanchez-Garcia M."/>
            <person name="Camarero S."/>
            <person name="Miyauchi S."/>
            <person name="Serrano A."/>
            <person name="Linde D."/>
            <person name="Babiker R."/>
            <person name="Drula E."/>
            <person name="Ayuso-Fernandez I."/>
            <person name="Pacheco R."/>
            <person name="Padilla G."/>
            <person name="Ferreira P."/>
            <person name="Barriuso J."/>
            <person name="Kellner H."/>
            <person name="Castanera R."/>
            <person name="Alfaro M."/>
            <person name="Ramirez L."/>
            <person name="Pisabarro A.G."/>
            <person name="Kuo A."/>
            <person name="Tritt A."/>
            <person name="Lipzen A."/>
            <person name="He G."/>
            <person name="Yan M."/>
            <person name="Ng V."/>
            <person name="Cullen D."/>
            <person name="Martin F."/>
            <person name="Rosso M.-N."/>
            <person name="Henrissat B."/>
            <person name="Hibbett D."/>
            <person name="Martinez A.T."/>
            <person name="Grigoriev I.V."/>
        </authorList>
    </citation>
    <scope>NUCLEOTIDE SEQUENCE</scope>
    <source>
        <strain evidence="2">CIRM-BRFM 674</strain>
    </source>
</reference>
<keyword evidence="1" id="KW-0812">Transmembrane</keyword>
<keyword evidence="3" id="KW-1185">Reference proteome</keyword>
<protein>
    <submittedName>
        <fullName evidence="2">Uncharacterized protein</fullName>
    </submittedName>
</protein>
<keyword evidence="1" id="KW-0472">Membrane</keyword>
<evidence type="ECO:0000313" key="2">
    <source>
        <dbReference type="EMBL" id="KAF9471052.1"/>
    </source>
</evidence>
<keyword evidence="1" id="KW-1133">Transmembrane helix</keyword>
<name>A0A9P6CLV4_9AGAR</name>